<dbReference type="GO" id="GO:0000472">
    <property type="term" value="P:endonucleolytic cleavage to generate mature 5'-end of SSU-rRNA from (SSU-rRNA, 5.8S rRNA, LSU-rRNA)"/>
    <property type="evidence" value="ECO:0007669"/>
    <property type="project" value="EnsemblFungi"/>
</dbReference>
<dbReference type="InterPro" id="IPR003107">
    <property type="entry name" value="HAT"/>
</dbReference>
<dbReference type="SUPFAM" id="SSF48452">
    <property type="entry name" value="TPR-like"/>
    <property type="match status" value="1"/>
</dbReference>
<dbReference type="Gene3D" id="1.25.40.10">
    <property type="entry name" value="Tetratricopeptide repeat domain"/>
    <property type="match status" value="1"/>
</dbReference>
<evidence type="ECO:0000259" key="6">
    <source>
        <dbReference type="Pfam" id="PF08640"/>
    </source>
</evidence>
<dbReference type="GO" id="GO:0000447">
    <property type="term" value="P:endonucleolytic cleavage in ITS1 to separate SSU-rRNA from 5.8S rRNA and LSU-rRNA from tricistronic rRNA transcript (SSU-rRNA, 5.8S rRNA, LSU-rRNA)"/>
    <property type="evidence" value="ECO:0007669"/>
    <property type="project" value="EnsemblFungi"/>
</dbReference>
<dbReference type="InterPro" id="IPR055347">
    <property type="entry name" value="UTP6_N"/>
</dbReference>
<dbReference type="GO" id="GO:0034511">
    <property type="term" value="F:U3 snoRNA binding"/>
    <property type="evidence" value="ECO:0007669"/>
    <property type="project" value="EnsemblFungi"/>
</dbReference>
<proteinExistence type="inferred from homology"/>
<feature type="domain" description="U3 small nucleolar RNA-associated protein 6 N-terminal" evidence="6">
    <location>
        <begin position="8"/>
        <end position="94"/>
    </location>
</feature>
<dbReference type="GO" id="GO:0000480">
    <property type="term" value="P:endonucleolytic cleavage in 5'-ETS of tricistronic rRNA transcript (SSU-rRNA, 5.8S rRNA, LSU-rRNA)"/>
    <property type="evidence" value="ECO:0007669"/>
    <property type="project" value="EnsemblFungi"/>
</dbReference>
<dbReference type="GeneID" id="30202135"/>
<keyword evidence="8" id="KW-1185">Reference proteome</keyword>
<comment type="subcellular location">
    <subcellularLocation>
        <location evidence="1">Nucleus</location>
        <location evidence="1">Nucleolus</location>
    </subcellularLocation>
</comment>
<dbReference type="RefSeq" id="XP_019038086.1">
    <property type="nucleotide sequence ID" value="XM_019184889.1"/>
</dbReference>
<evidence type="ECO:0000256" key="4">
    <source>
        <dbReference type="ARBA" id="ARBA00022737"/>
    </source>
</evidence>
<dbReference type="Pfam" id="PF23240">
    <property type="entry name" value="HAT_PRP39_N"/>
    <property type="match status" value="1"/>
</dbReference>
<comment type="similarity">
    <text evidence="2">Belongs to the UTP6 family.</text>
</comment>
<dbReference type="AlphaFoldDB" id="A0A1E3P0B0"/>
<dbReference type="GO" id="GO:0032040">
    <property type="term" value="C:small-subunit processome"/>
    <property type="evidence" value="ECO:0007669"/>
    <property type="project" value="EnsemblFungi"/>
</dbReference>
<evidence type="ECO:0000256" key="5">
    <source>
        <dbReference type="ARBA" id="ARBA00023242"/>
    </source>
</evidence>
<dbReference type="GO" id="GO:0034388">
    <property type="term" value="C:Pwp2p-containing subcomplex of 90S preribosome"/>
    <property type="evidence" value="ECO:0007669"/>
    <property type="project" value="EnsemblFungi"/>
</dbReference>
<dbReference type="Proteomes" id="UP000094112">
    <property type="component" value="Unassembled WGS sequence"/>
</dbReference>
<dbReference type="EMBL" id="KV454211">
    <property type="protein sequence ID" value="ODQ58879.1"/>
    <property type="molecule type" value="Genomic_DNA"/>
</dbReference>
<gene>
    <name evidence="7" type="ORF">WICANDRAFT_79427</name>
</gene>
<organism evidence="7 8">
    <name type="scientific">Wickerhamomyces anomalus (strain ATCC 58044 / CBS 1984 / NCYC 433 / NRRL Y-366-8)</name>
    <name type="common">Yeast</name>
    <name type="synonym">Hansenula anomala</name>
    <dbReference type="NCBI Taxonomy" id="683960"/>
    <lineage>
        <taxon>Eukaryota</taxon>
        <taxon>Fungi</taxon>
        <taxon>Dikarya</taxon>
        <taxon>Ascomycota</taxon>
        <taxon>Saccharomycotina</taxon>
        <taxon>Saccharomycetes</taxon>
        <taxon>Phaffomycetales</taxon>
        <taxon>Wickerhamomycetaceae</taxon>
        <taxon>Wickerhamomyces</taxon>
    </lineage>
</organism>
<dbReference type="InterPro" id="IPR011990">
    <property type="entry name" value="TPR-like_helical_dom_sf"/>
</dbReference>
<dbReference type="PANTHER" id="PTHR23271:SF1">
    <property type="entry name" value="U3 SMALL NUCLEOLAR RNA-ASSOCIATED PROTEIN 6 HOMOLOG"/>
    <property type="match status" value="1"/>
</dbReference>
<protein>
    <recommendedName>
        <fullName evidence="6">U3 small nucleolar RNA-associated protein 6 N-terminal domain-containing protein</fullName>
    </recommendedName>
</protein>
<dbReference type="Pfam" id="PF08640">
    <property type="entry name" value="U3_assoc_6"/>
    <property type="match status" value="1"/>
</dbReference>
<reference evidence="7 8" key="1">
    <citation type="journal article" date="2016" name="Proc. Natl. Acad. Sci. U.S.A.">
        <title>Comparative genomics of biotechnologically important yeasts.</title>
        <authorList>
            <person name="Riley R."/>
            <person name="Haridas S."/>
            <person name="Wolfe K.H."/>
            <person name="Lopes M.R."/>
            <person name="Hittinger C.T."/>
            <person name="Goeker M."/>
            <person name="Salamov A.A."/>
            <person name="Wisecaver J.H."/>
            <person name="Long T.M."/>
            <person name="Calvey C.H."/>
            <person name="Aerts A.L."/>
            <person name="Barry K.W."/>
            <person name="Choi C."/>
            <person name="Clum A."/>
            <person name="Coughlan A.Y."/>
            <person name="Deshpande S."/>
            <person name="Douglass A.P."/>
            <person name="Hanson S.J."/>
            <person name="Klenk H.-P."/>
            <person name="LaButti K.M."/>
            <person name="Lapidus A."/>
            <person name="Lindquist E.A."/>
            <person name="Lipzen A.M."/>
            <person name="Meier-Kolthoff J.P."/>
            <person name="Ohm R.A."/>
            <person name="Otillar R.P."/>
            <person name="Pangilinan J.L."/>
            <person name="Peng Y."/>
            <person name="Rokas A."/>
            <person name="Rosa C.A."/>
            <person name="Scheuner C."/>
            <person name="Sibirny A.A."/>
            <person name="Slot J.C."/>
            <person name="Stielow J.B."/>
            <person name="Sun H."/>
            <person name="Kurtzman C.P."/>
            <person name="Blackwell M."/>
            <person name="Grigoriev I.V."/>
            <person name="Jeffries T.W."/>
        </authorList>
    </citation>
    <scope>NUCLEOTIDE SEQUENCE [LARGE SCALE GENOMIC DNA]</scope>
    <source>
        <strain evidence="8">ATCC 58044 / CBS 1984 / NCYC 433 / NRRL Y-366-8</strain>
    </source>
</reference>
<keyword evidence="4" id="KW-0677">Repeat</keyword>
<keyword evidence="3" id="KW-0698">rRNA processing</keyword>
<dbReference type="OrthoDB" id="28112at2759"/>
<keyword evidence="5" id="KW-0539">Nucleus</keyword>
<evidence type="ECO:0000256" key="1">
    <source>
        <dbReference type="ARBA" id="ARBA00004604"/>
    </source>
</evidence>
<sequence>MSKTRYYLEQSVPELEDLQKKGLFEKNEITMIMRRRTDFEHRLNSRGSKSRDYLKYVEFEMNLEKLRKKRYNRLNSVGLINTKPSISDWASERRILFIFDRSIKKFPNDFKLWDNYLQFAKGQKLYKKIYKIYNQLLQLHPTSIKSWINAAEFEFENIGSAKNARILFQKGLRFNKDSKKLWLSYTIFELSYITKLLNRRKLLGLVTEKQQLEHEHSELVAQDEDDDLIKLPTVSNEELKSELNNLPDADLNMLGNPETNPALKGDVALTIFDVCINTLFGLKKSTIQSEFEFKYELSVEFLSIFKKFKDLNRFYLSSHIIQYLLSQFPNSNKVIILDIVAQLEFEEIGNESFINSLQSATMKYLAYKEKFNNDNDKSELKTSYSSYLLTNFLQSDDKTDEQTRQILHSIIKKL</sequence>
<evidence type="ECO:0000313" key="7">
    <source>
        <dbReference type="EMBL" id="ODQ58879.1"/>
    </source>
</evidence>
<name>A0A1E3P0B0_WICAA</name>
<evidence type="ECO:0000313" key="8">
    <source>
        <dbReference type="Proteomes" id="UP000094112"/>
    </source>
</evidence>
<accession>A0A1E3P0B0</accession>
<dbReference type="PANTHER" id="PTHR23271">
    <property type="entry name" value="HEPATOCELLULAR CARCINOMA-ASSOCIATED ANTIGEN 66"/>
    <property type="match status" value="1"/>
</dbReference>
<dbReference type="InterPro" id="IPR013949">
    <property type="entry name" value="Utp6"/>
</dbReference>
<evidence type="ECO:0000256" key="2">
    <source>
        <dbReference type="ARBA" id="ARBA00010734"/>
    </source>
</evidence>
<dbReference type="SMART" id="SM00386">
    <property type="entry name" value="HAT"/>
    <property type="match status" value="3"/>
</dbReference>
<dbReference type="STRING" id="683960.A0A1E3P0B0"/>
<dbReference type="GO" id="GO:0042802">
    <property type="term" value="F:identical protein binding"/>
    <property type="evidence" value="ECO:0007669"/>
    <property type="project" value="EnsemblFungi"/>
</dbReference>
<evidence type="ECO:0000256" key="3">
    <source>
        <dbReference type="ARBA" id="ARBA00022552"/>
    </source>
</evidence>